<evidence type="ECO:0000313" key="4">
    <source>
        <dbReference type="Proteomes" id="UP000824140"/>
    </source>
</evidence>
<dbReference type="Gene3D" id="3.60.60.10">
    <property type="entry name" value="Penicillin V Acylase, Chain A"/>
    <property type="match status" value="1"/>
</dbReference>
<comment type="caution">
    <text evidence="3">The sequence shown here is derived from an EMBL/GenBank/DDBJ whole genome shotgun (WGS) entry which is preliminary data.</text>
</comment>
<name>A0A9D1FZY2_9FIRM</name>
<accession>A0A9D1FZY2</accession>
<dbReference type="GO" id="GO:0006508">
    <property type="term" value="P:proteolysis"/>
    <property type="evidence" value="ECO:0007669"/>
    <property type="project" value="UniProtKB-KW"/>
</dbReference>
<dbReference type="Pfam" id="PF03577">
    <property type="entry name" value="Peptidase_C69"/>
    <property type="match status" value="1"/>
</dbReference>
<organism evidence="3 4">
    <name type="scientific">Candidatus Alectryocaccomicrobium excrementavium</name>
    <dbReference type="NCBI Taxonomy" id="2840668"/>
    <lineage>
        <taxon>Bacteria</taxon>
        <taxon>Bacillati</taxon>
        <taxon>Bacillota</taxon>
        <taxon>Clostridia</taxon>
        <taxon>Candidatus Alectryocaccomicrobium</taxon>
    </lineage>
</organism>
<dbReference type="GO" id="GO:0070004">
    <property type="term" value="F:cysteine-type exopeptidase activity"/>
    <property type="evidence" value="ECO:0007669"/>
    <property type="project" value="InterPro"/>
</dbReference>
<dbReference type="PANTHER" id="PTHR12994">
    <property type="entry name" value="SECERNIN"/>
    <property type="match status" value="1"/>
</dbReference>
<dbReference type="EC" id="3.4.-.-" evidence="1"/>
<evidence type="ECO:0000256" key="2">
    <source>
        <dbReference type="SAM" id="SignalP"/>
    </source>
</evidence>
<gene>
    <name evidence="3" type="ORF">IAA84_06610</name>
</gene>
<feature type="chain" id="PRO_5039725090" description="Dipeptidase" evidence="2">
    <location>
        <begin position="37"/>
        <end position="530"/>
    </location>
</feature>
<comment type="catalytic activity">
    <reaction evidence="1">
        <text>an L-aminoacyl-L-amino acid + H2O = 2 an L-alpha-amino acid</text>
        <dbReference type="Rhea" id="RHEA:48940"/>
        <dbReference type="ChEBI" id="CHEBI:15377"/>
        <dbReference type="ChEBI" id="CHEBI:59869"/>
        <dbReference type="ChEBI" id="CHEBI:77460"/>
    </reaction>
</comment>
<dbReference type="GO" id="GO:0016805">
    <property type="term" value="F:dipeptidase activity"/>
    <property type="evidence" value="ECO:0007669"/>
    <property type="project" value="UniProtKB-KW"/>
</dbReference>
<proteinExistence type="inferred from homology"/>
<protein>
    <recommendedName>
        <fullName evidence="1">Dipeptidase</fullName>
        <ecNumber evidence="1">3.4.-.-</ecNumber>
    </recommendedName>
</protein>
<dbReference type="AlphaFoldDB" id="A0A9D1FZY2"/>
<comment type="similarity">
    <text evidence="1">Belongs to the peptidase C69 family.</text>
</comment>
<dbReference type="PANTHER" id="PTHR12994:SF17">
    <property type="entry name" value="LD30995P"/>
    <property type="match status" value="1"/>
</dbReference>
<dbReference type="InterPro" id="IPR005322">
    <property type="entry name" value="Peptidase_C69"/>
</dbReference>
<evidence type="ECO:0000256" key="1">
    <source>
        <dbReference type="RuleBase" id="RU364089"/>
    </source>
</evidence>
<evidence type="ECO:0000313" key="3">
    <source>
        <dbReference type="EMBL" id="HIS92676.1"/>
    </source>
</evidence>
<reference evidence="3" key="2">
    <citation type="journal article" date="2021" name="PeerJ">
        <title>Extensive microbial diversity within the chicken gut microbiome revealed by metagenomics and culture.</title>
        <authorList>
            <person name="Gilroy R."/>
            <person name="Ravi A."/>
            <person name="Getino M."/>
            <person name="Pursley I."/>
            <person name="Horton D.L."/>
            <person name="Alikhan N.F."/>
            <person name="Baker D."/>
            <person name="Gharbi K."/>
            <person name="Hall N."/>
            <person name="Watson M."/>
            <person name="Adriaenssens E.M."/>
            <person name="Foster-Nyarko E."/>
            <person name="Jarju S."/>
            <person name="Secka A."/>
            <person name="Antonio M."/>
            <person name="Oren A."/>
            <person name="Chaudhuri R.R."/>
            <person name="La Ragione R."/>
            <person name="Hildebrand F."/>
            <person name="Pallen M.J."/>
        </authorList>
    </citation>
    <scope>NUCLEOTIDE SEQUENCE</scope>
    <source>
        <strain evidence="3">13766</strain>
    </source>
</reference>
<dbReference type="Proteomes" id="UP000824140">
    <property type="component" value="Unassembled WGS sequence"/>
</dbReference>
<keyword evidence="1" id="KW-0378">Hydrolase</keyword>
<feature type="non-terminal residue" evidence="3">
    <location>
        <position position="1"/>
    </location>
</feature>
<keyword evidence="1" id="KW-0224">Dipeptidase</keyword>
<keyword evidence="1" id="KW-0645">Protease</keyword>
<dbReference type="EMBL" id="DVJN01000130">
    <property type="protein sequence ID" value="HIS92676.1"/>
    <property type="molecule type" value="Genomic_DNA"/>
</dbReference>
<reference evidence="3" key="1">
    <citation type="submission" date="2020-10" db="EMBL/GenBank/DDBJ databases">
        <authorList>
            <person name="Gilroy R."/>
        </authorList>
    </citation>
    <scope>NUCLEOTIDE SEQUENCE</scope>
    <source>
        <strain evidence="3">13766</strain>
    </source>
</reference>
<sequence length="530" mass="57078">HQHNKEGVLMKSAKLKVLLCLVVALMVCFSSVGAMACTAIYVGSGLTEDGSTMFARSEDISNSYNKLFYVSPAGNHTAGEEYNGCYGFSYTFTHDSYSYTAFRDDNGDAVDGVCPDCGGTHKHTPYEAAGTNEMGLSVSATETIGGSDAVYELDPYTDTGIEEAEIVTVLLSEAATAKEAVDLLLNIYDTVGCSGGAGLFIADSTETWYIENVTGHQYLALKLSDSMVFAQPNMSIIGLIDLDDTENVIASENLIGLAQQAGTYVGDEEANTIDYVASYNADQSANSRMASALKYFNAEASDEPAASDYTISNVDAEGNIVPMYTNITLDHPYTIADVVGYYDIAGIGSASNLEVHIFQVFEEDSATNTVEWVAMDNAAWSAFVPYFPQLTTDTYEAYQLSTLPAEFVEEEPESGLYYPATRNVRNEAGERVPVEGFRVFPENWADSMYWAADALSNLVLYGGLTEEQIAGVDAELAELQQQCYDAYEQLKTAVAAAEDEEAAAQAATEISASTAEAVHTAIVEMVNSLQ</sequence>
<feature type="signal peptide" evidence="2">
    <location>
        <begin position="1"/>
        <end position="36"/>
    </location>
</feature>
<keyword evidence="2" id="KW-0732">Signal</keyword>